<gene>
    <name evidence="5" type="ORF">WMO43_07815</name>
</gene>
<reference evidence="5 6" key="1">
    <citation type="submission" date="2024-03" db="EMBL/GenBank/DDBJ databases">
        <title>Human intestinal bacterial collection.</title>
        <authorList>
            <person name="Pauvert C."/>
            <person name="Hitch T.C.A."/>
            <person name="Clavel T."/>
        </authorList>
    </citation>
    <scope>NUCLEOTIDE SEQUENCE [LARGE SCALE GENOMIC DNA]</scope>
    <source>
        <strain evidence="5 6">CLA-AA-H185</strain>
    </source>
</reference>
<evidence type="ECO:0000256" key="3">
    <source>
        <dbReference type="PROSITE-ProRule" id="PRU00169"/>
    </source>
</evidence>
<dbReference type="RefSeq" id="WP_177963193.1">
    <property type="nucleotide sequence ID" value="NZ_JBBMEX010000007.1"/>
</dbReference>
<dbReference type="InterPro" id="IPR011006">
    <property type="entry name" value="CheY-like_superfamily"/>
</dbReference>
<dbReference type="InterPro" id="IPR052048">
    <property type="entry name" value="ST_Response_Regulator"/>
</dbReference>
<evidence type="ECO:0000256" key="1">
    <source>
        <dbReference type="ARBA" id="ARBA00018672"/>
    </source>
</evidence>
<dbReference type="PROSITE" id="PS50110">
    <property type="entry name" value="RESPONSE_REGULATORY"/>
    <property type="match status" value="1"/>
</dbReference>
<organism evidence="5 6">
    <name type="scientific">Maccoyibacter intestinihominis</name>
    <dbReference type="NCBI Taxonomy" id="3133499"/>
    <lineage>
        <taxon>Bacteria</taxon>
        <taxon>Bacillati</taxon>
        <taxon>Bacillota</taxon>
        <taxon>Clostridia</taxon>
        <taxon>Lachnospirales</taxon>
        <taxon>Lachnospiraceae</taxon>
        <taxon>Maccoyibacter</taxon>
    </lineage>
</organism>
<protein>
    <recommendedName>
        <fullName evidence="1">Stage 0 sporulation protein A homolog</fullName>
    </recommendedName>
</protein>
<evidence type="ECO:0000256" key="2">
    <source>
        <dbReference type="ARBA" id="ARBA00024867"/>
    </source>
</evidence>
<dbReference type="Proteomes" id="UP001454489">
    <property type="component" value="Unassembled WGS sequence"/>
</dbReference>
<keyword evidence="6" id="KW-1185">Reference proteome</keyword>
<accession>A0ABV1HDI4</accession>
<sequence>MLLENAKILVGDDSILARKQLKDVLTSFGAKNFIDAANGQEAIDQYKAEKPDLVFLDIVMPVKDGIAAVQEICEFDASADIVIVSSVGTQHQLKQAIEAGAKDFVQKPLNAEQVENIIKIRFEGR</sequence>
<dbReference type="PANTHER" id="PTHR43228">
    <property type="entry name" value="TWO-COMPONENT RESPONSE REGULATOR"/>
    <property type="match status" value="1"/>
</dbReference>
<proteinExistence type="predicted"/>
<dbReference type="EMBL" id="JBBMEX010000007">
    <property type="protein sequence ID" value="MEQ2557773.1"/>
    <property type="molecule type" value="Genomic_DNA"/>
</dbReference>
<evidence type="ECO:0000259" key="4">
    <source>
        <dbReference type="PROSITE" id="PS50110"/>
    </source>
</evidence>
<comment type="function">
    <text evidence="2">May play the central regulatory role in sporulation. It may be an element of the effector pathway responsible for the activation of sporulation genes in response to nutritional stress. Spo0A may act in concert with spo0H (a sigma factor) to control the expression of some genes that are critical to the sporulation process.</text>
</comment>
<feature type="modified residue" description="4-aspartylphosphate" evidence="3">
    <location>
        <position position="57"/>
    </location>
</feature>
<dbReference type="InterPro" id="IPR001789">
    <property type="entry name" value="Sig_transdc_resp-reg_receiver"/>
</dbReference>
<comment type="caution">
    <text evidence="5">The sequence shown here is derived from an EMBL/GenBank/DDBJ whole genome shotgun (WGS) entry which is preliminary data.</text>
</comment>
<dbReference type="Gene3D" id="3.40.50.2300">
    <property type="match status" value="1"/>
</dbReference>
<feature type="domain" description="Response regulatory" evidence="4">
    <location>
        <begin position="7"/>
        <end position="122"/>
    </location>
</feature>
<evidence type="ECO:0000313" key="5">
    <source>
        <dbReference type="EMBL" id="MEQ2557773.1"/>
    </source>
</evidence>
<dbReference type="SUPFAM" id="SSF52172">
    <property type="entry name" value="CheY-like"/>
    <property type="match status" value="1"/>
</dbReference>
<dbReference type="PANTHER" id="PTHR43228:SF1">
    <property type="entry name" value="TWO-COMPONENT RESPONSE REGULATOR ARR22"/>
    <property type="match status" value="1"/>
</dbReference>
<keyword evidence="3" id="KW-0597">Phosphoprotein</keyword>
<name>A0ABV1HDI4_9FIRM</name>
<dbReference type="SMART" id="SM00448">
    <property type="entry name" value="REC"/>
    <property type="match status" value="1"/>
</dbReference>
<dbReference type="Pfam" id="PF00072">
    <property type="entry name" value="Response_reg"/>
    <property type="match status" value="1"/>
</dbReference>
<evidence type="ECO:0000313" key="6">
    <source>
        <dbReference type="Proteomes" id="UP001454489"/>
    </source>
</evidence>